<reference evidence="2 3" key="1">
    <citation type="submission" date="2014-06" db="EMBL/GenBank/DDBJ databases">
        <title>Evolutionary Origins and Diversification of the Mycorrhizal Mutualists.</title>
        <authorList>
            <consortium name="DOE Joint Genome Institute"/>
            <consortium name="Mycorrhizal Genomics Consortium"/>
            <person name="Kohler A."/>
            <person name="Kuo A."/>
            <person name="Nagy L.G."/>
            <person name="Floudas D."/>
            <person name="Copeland A."/>
            <person name="Barry K.W."/>
            <person name="Cichocki N."/>
            <person name="Veneault-Fourrey C."/>
            <person name="LaButti K."/>
            <person name="Lindquist E.A."/>
            <person name="Lipzen A."/>
            <person name="Lundell T."/>
            <person name="Morin E."/>
            <person name="Murat C."/>
            <person name="Riley R."/>
            <person name="Ohm R."/>
            <person name="Sun H."/>
            <person name="Tunlid A."/>
            <person name="Henrissat B."/>
            <person name="Grigoriev I.V."/>
            <person name="Hibbett D.S."/>
            <person name="Martin F."/>
        </authorList>
    </citation>
    <scope>NUCLEOTIDE SEQUENCE [LARGE SCALE GENOMIC DNA]</scope>
    <source>
        <strain evidence="2 3">SS14</strain>
    </source>
</reference>
<feature type="region of interest" description="Disordered" evidence="1">
    <location>
        <begin position="231"/>
        <end position="267"/>
    </location>
</feature>
<feature type="region of interest" description="Disordered" evidence="1">
    <location>
        <begin position="311"/>
        <end position="368"/>
    </location>
</feature>
<accession>A0A0C9VGG8</accession>
<gene>
    <name evidence="2" type="ORF">M422DRAFT_250158</name>
</gene>
<feature type="compositionally biased region" description="Polar residues" evidence="1">
    <location>
        <begin position="33"/>
        <end position="45"/>
    </location>
</feature>
<feature type="region of interest" description="Disordered" evidence="1">
    <location>
        <begin position="1"/>
        <end position="62"/>
    </location>
</feature>
<feature type="compositionally biased region" description="Acidic residues" evidence="1">
    <location>
        <begin position="132"/>
        <end position="152"/>
    </location>
</feature>
<feature type="compositionally biased region" description="Pro residues" evidence="1">
    <location>
        <begin position="336"/>
        <end position="362"/>
    </location>
</feature>
<dbReference type="EMBL" id="KN837108">
    <property type="protein sequence ID" value="KIJ46129.1"/>
    <property type="molecule type" value="Genomic_DNA"/>
</dbReference>
<keyword evidence="3" id="KW-1185">Reference proteome</keyword>
<evidence type="ECO:0000313" key="3">
    <source>
        <dbReference type="Proteomes" id="UP000054279"/>
    </source>
</evidence>
<dbReference type="AlphaFoldDB" id="A0A0C9VGG8"/>
<feature type="compositionally biased region" description="Acidic residues" evidence="1">
    <location>
        <begin position="231"/>
        <end position="240"/>
    </location>
</feature>
<protein>
    <submittedName>
        <fullName evidence="2">Uncharacterized protein</fullName>
    </submittedName>
</protein>
<feature type="compositionally biased region" description="Polar residues" evidence="1">
    <location>
        <begin position="8"/>
        <end position="24"/>
    </location>
</feature>
<evidence type="ECO:0000313" key="2">
    <source>
        <dbReference type="EMBL" id="KIJ46129.1"/>
    </source>
</evidence>
<evidence type="ECO:0000256" key="1">
    <source>
        <dbReference type="SAM" id="MobiDB-lite"/>
    </source>
</evidence>
<proteinExistence type="predicted"/>
<name>A0A0C9VGG8_SPHS4</name>
<dbReference type="HOGENOM" id="CLU_752649_0_0_1"/>
<feature type="compositionally biased region" description="Low complexity" evidence="1">
    <location>
        <begin position="314"/>
        <end position="335"/>
    </location>
</feature>
<feature type="region of interest" description="Disordered" evidence="1">
    <location>
        <begin position="103"/>
        <end position="152"/>
    </location>
</feature>
<organism evidence="2 3">
    <name type="scientific">Sphaerobolus stellatus (strain SS14)</name>
    <dbReference type="NCBI Taxonomy" id="990650"/>
    <lineage>
        <taxon>Eukaryota</taxon>
        <taxon>Fungi</taxon>
        <taxon>Dikarya</taxon>
        <taxon>Basidiomycota</taxon>
        <taxon>Agaricomycotina</taxon>
        <taxon>Agaricomycetes</taxon>
        <taxon>Phallomycetidae</taxon>
        <taxon>Geastrales</taxon>
        <taxon>Sphaerobolaceae</taxon>
        <taxon>Sphaerobolus</taxon>
    </lineage>
</organism>
<sequence>MARAQCYHKTQPQAGPSNTQTHAGPSTALARASITTKEALNSSCPAPSKPPSLPTASSRKFTTVRINSTTTAPPYASSIQDDATRGGCTVDVVGDEEEVAAKELHKRRRPLSSFTTAQDELPQVDEVANGGDEGDDDGSEQDGMDDEEVVEENEATIVSGVDVAVVSNAARDPSINLEDDSLRPWHLTSTANGGYPSNWKTTRNIKAEEEEDSIKPEDDEDAMPQYEVPEQDAMDIDLDADSGVYHSPEPVSDSEHEPDFAYPDIEDSEAYGPASIISAVSSAHISPRTLRNLCAVRSLHVEVEAEVSIDWGDSPHFSPSPSPSHSSARLSVSPHPSTPTPTPTPSPLPSNPAPAPSNPKPNPAFNHA</sequence>
<dbReference type="Proteomes" id="UP000054279">
    <property type="component" value="Unassembled WGS sequence"/>
</dbReference>